<reference evidence="6" key="1">
    <citation type="journal article" date="2019" name="PLoS Negl. Trop. Dis.">
        <title>Revisiting the worldwide diversity of Leptospira species in the environment.</title>
        <authorList>
            <person name="Vincent A.T."/>
            <person name="Schiettekatte O."/>
            <person name="Bourhy P."/>
            <person name="Veyrier F.J."/>
            <person name="Picardeau M."/>
        </authorList>
    </citation>
    <scope>NUCLEOTIDE SEQUENCE [LARGE SCALE GENOMIC DNA]</scope>
    <source>
        <strain evidence="6">201601955</strain>
    </source>
</reference>
<keyword evidence="2" id="KW-0238">DNA-binding</keyword>
<gene>
    <name evidence="5" type="ORF">EHQ95_04670</name>
</gene>
<dbReference type="InterPro" id="IPR036388">
    <property type="entry name" value="WH-like_DNA-bd_sf"/>
</dbReference>
<protein>
    <submittedName>
        <fullName evidence="5">MarR family transcriptional regulator</fullName>
    </submittedName>
</protein>
<dbReference type="PANTHER" id="PTHR42756">
    <property type="entry name" value="TRANSCRIPTIONAL REGULATOR, MARR"/>
    <property type="match status" value="1"/>
</dbReference>
<dbReference type="Gene3D" id="1.10.10.10">
    <property type="entry name" value="Winged helix-like DNA-binding domain superfamily/Winged helix DNA-binding domain"/>
    <property type="match status" value="1"/>
</dbReference>
<dbReference type="PROSITE" id="PS01117">
    <property type="entry name" value="HTH_MARR_1"/>
    <property type="match status" value="1"/>
</dbReference>
<organism evidence="5 6">
    <name type="scientific">Leptospira vanthielii</name>
    <dbReference type="NCBI Taxonomy" id="293085"/>
    <lineage>
        <taxon>Bacteria</taxon>
        <taxon>Pseudomonadati</taxon>
        <taxon>Spirochaetota</taxon>
        <taxon>Spirochaetia</taxon>
        <taxon>Leptospirales</taxon>
        <taxon>Leptospiraceae</taxon>
        <taxon>Leptospira</taxon>
    </lineage>
</organism>
<evidence type="ECO:0000256" key="3">
    <source>
        <dbReference type="ARBA" id="ARBA00023163"/>
    </source>
</evidence>
<dbReference type="InterPro" id="IPR036390">
    <property type="entry name" value="WH_DNA-bd_sf"/>
</dbReference>
<dbReference type="PRINTS" id="PR00598">
    <property type="entry name" value="HTHMARR"/>
</dbReference>
<feature type="domain" description="HTH marR-type" evidence="4">
    <location>
        <begin position="22"/>
        <end position="157"/>
    </location>
</feature>
<dbReference type="PROSITE" id="PS50995">
    <property type="entry name" value="HTH_MARR_2"/>
    <property type="match status" value="1"/>
</dbReference>
<evidence type="ECO:0000313" key="6">
    <source>
        <dbReference type="Proteomes" id="UP000298112"/>
    </source>
</evidence>
<dbReference type="InterPro" id="IPR000835">
    <property type="entry name" value="HTH_MarR-typ"/>
</dbReference>
<sequence length="168" mass="18785">MDPMDEILRQWQKENPSLSLRGMEVFGRLGQVALLASNVVETNLARFGLKLGEFDVLASLRRSGSPFRLNPTQLWQGMLLSSGAMTNRLDRLETAGYIERLADPNDRRATLVSLTEKGLKLVEEAVLSHTQNEDTSIQDLTDEEINTLNSLLTKLKLSIEKSQESNKG</sequence>
<dbReference type="InterPro" id="IPR023187">
    <property type="entry name" value="Tscrpt_reg_MarR-type_CS"/>
</dbReference>
<dbReference type="EMBL" id="RQHF01000012">
    <property type="protein sequence ID" value="TGM59020.1"/>
    <property type="molecule type" value="Genomic_DNA"/>
</dbReference>
<dbReference type="Proteomes" id="UP000298112">
    <property type="component" value="Unassembled WGS sequence"/>
</dbReference>
<dbReference type="SUPFAM" id="SSF46785">
    <property type="entry name" value="Winged helix' DNA-binding domain"/>
    <property type="match status" value="1"/>
</dbReference>
<name>A0ABY2NR47_9LEPT</name>
<evidence type="ECO:0000313" key="5">
    <source>
        <dbReference type="EMBL" id="TGM59020.1"/>
    </source>
</evidence>
<evidence type="ECO:0000259" key="4">
    <source>
        <dbReference type="PROSITE" id="PS50995"/>
    </source>
</evidence>
<dbReference type="PANTHER" id="PTHR42756:SF1">
    <property type="entry name" value="TRANSCRIPTIONAL REPRESSOR OF EMRAB OPERON"/>
    <property type="match status" value="1"/>
</dbReference>
<dbReference type="SMART" id="SM00347">
    <property type="entry name" value="HTH_MARR"/>
    <property type="match status" value="1"/>
</dbReference>
<keyword evidence="1" id="KW-0805">Transcription regulation</keyword>
<evidence type="ECO:0000256" key="2">
    <source>
        <dbReference type="ARBA" id="ARBA00023125"/>
    </source>
</evidence>
<comment type="caution">
    <text evidence="5">The sequence shown here is derived from an EMBL/GenBank/DDBJ whole genome shotgun (WGS) entry which is preliminary data.</text>
</comment>
<evidence type="ECO:0000256" key="1">
    <source>
        <dbReference type="ARBA" id="ARBA00023015"/>
    </source>
</evidence>
<accession>A0ABY2NR47</accession>
<dbReference type="Pfam" id="PF01047">
    <property type="entry name" value="MarR"/>
    <property type="match status" value="1"/>
</dbReference>
<proteinExistence type="predicted"/>
<keyword evidence="6" id="KW-1185">Reference proteome</keyword>
<keyword evidence="3" id="KW-0804">Transcription</keyword>